<evidence type="ECO:0000313" key="2">
    <source>
        <dbReference type="EMBL" id="KAK3268077.1"/>
    </source>
</evidence>
<dbReference type="InterPro" id="IPR036514">
    <property type="entry name" value="SGNH_hydro_sf"/>
</dbReference>
<organism evidence="2 3">
    <name type="scientific">Cymbomonas tetramitiformis</name>
    <dbReference type="NCBI Taxonomy" id="36881"/>
    <lineage>
        <taxon>Eukaryota</taxon>
        <taxon>Viridiplantae</taxon>
        <taxon>Chlorophyta</taxon>
        <taxon>Pyramimonadophyceae</taxon>
        <taxon>Pyramimonadales</taxon>
        <taxon>Pyramimonadaceae</taxon>
        <taxon>Cymbomonas</taxon>
    </lineage>
</organism>
<name>A0AAE0FYJ8_9CHLO</name>
<protein>
    <submittedName>
        <fullName evidence="2">Uncharacterized protein</fullName>
    </submittedName>
</protein>
<accession>A0AAE0FYJ8</accession>
<dbReference type="PANTHER" id="PTHR34407">
    <property type="entry name" value="EXPRESSED PROTEIN"/>
    <property type="match status" value="1"/>
</dbReference>
<dbReference type="Proteomes" id="UP001190700">
    <property type="component" value="Unassembled WGS sequence"/>
</dbReference>
<dbReference type="AlphaFoldDB" id="A0AAE0FYJ8"/>
<feature type="region of interest" description="Disordered" evidence="1">
    <location>
        <begin position="53"/>
        <end position="73"/>
    </location>
</feature>
<dbReference type="Gene3D" id="3.40.50.1110">
    <property type="entry name" value="SGNH hydrolase"/>
    <property type="match status" value="1"/>
</dbReference>
<keyword evidence="3" id="KW-1185">Reference proteome</keyword>
<dbReference type="EMBL" id="LGRX02012032">
    <property type="protein sequence ID" value="KAK3268077.1"/>
    <property type="molecule type" value="Genomic_DNA"/>
</dbReference>
<evidence type="ECO:0000256" key="1">
    <source>
        <dbReference type="SAM" id="MobiDB-lite"/>
    </source>
</evidence>
<dbReference type="PANTHER" id="PTHR34407:SF1">
    <property type="entry name" value="SGNH HYDROLASE-TYPE ESTERASE DOMAIN-CONTAINING PROTEIN"/>
    <property type="match status" value="1"/>
</dbReference>
<comment type="caution">
    <text evidence="2">The sequence shown here is derived from an EMBL/GenBank/DDBJ whole genome shotgun (WGS) entry which is preliminary data.</text>
</comment>
<dbReference type="SUPFAM" id="SSF52266">
    <property type="entry name" value="SGNH hydrolase"/>
    <property type="match status" value="1"/>
</dbReference>
<sequence length="522" mass="57180">VDQRHQQSPEEPRGRSGRGDGALIPGGVAWLVDLCGARFMLGHECDRYEANSAFGGLAPHPDDPQRRRSYRHASGSQAPNLYCAYAARVALWLEQMFPEAHHDVVNFGIGGGMSSAGLAAFHGSLDNAFQDEPVDLFVLDFAYNDMVRLNRLLCNRSNNEESCPGPWLGSGFSDSIGKAIQHNLEALEGLFRAIRTRYGQRAAILMVYNEYLKPLGLYESSTWEAMAIYGVTVVDARGAIKIGARHLDRAVAQHPWPGGHPGWRVHELVATLVVYALKHVLAELQCGSSPLASTAEQLHHDGAAENEVCMAPRSALTAVTGNCLVTPIFCSAPSCLYERSPLQDFDAEKIRRPEDVEAHFPAYNITPPNAWIMAPETRFHKWGWIGNNASSGEVVFKLRAGRGRLQLSYLKTYENIGTAHVWATALPSELCRERPQASRAAGQDPPNASAPSVKPAEEPITLMTPVEVDGWHSDQTSVSEEVLLHFAACSTGKESILALHVRNILSQRTGSAKFKVLAVRTF</sequence>
<feature type="region of interest" description="Disordered" evidence="1">
    <location>
        <begin position="1"/>
        <end position="21"/>
    </location>
</feature>
<reference evidence="2 3" key="1">
    <citation type="journal article" date="2015" name="Genome Biol. Evol.">
        <title>Comparative Genomics of a Bacterivorous Green Alga Reveals Evolutionary Causalities and Consequences of Phago-Mixotrophic Mode of Nutrition.</title>
        <authorList>
            <person name="Burns J.A."/>
            <person name="Paasch A."/>
            <person name="Narechania A."/>
            <person name="Kim E."/>
        </authorList>
    </citation>
    <scope>NUCLEOTIDE SEQUENCE [LARGE SCALE GENOMIC DNA]</scope>
    <source>
        <strain evidence="2 3">PLY_AMNH</strain>
    </source>
</reference>
<proteinExistence type="predicted"/>
<evidence type="ECO:0000313" key="3">
    <source>
        <dbReference type="Proteomes" id="UP001190700"/>
    </source>
</evidence>
<feature type="compositionally biased region" description="Basic and acidic residues" evidence="1">
    <location>
        <begin position="1"/>
        <end position="18"/>
    </location>
</feature>
<feature type="region of interest" description="Disordered" evidence="1">
    <location>
        <begin position="433"/>
        <end position="456"/>
    </location>
</feature>
<gene>
    <name evidence="2" type="ORF">CYMTET_23399</name>
</gene>
<feature type="non-terminal residue" evidence="2">
    <location>
        <position position="1"/>
    </location>
</feature>